<dbReference type="GO" id="GO:0070914">
    <property type="term" value="P:UV-damage excision repair"/>
    <property type="evidence" value="ECO:0007669"/>
    <property type="project" value="TreeGrafter"/>
</dbReference>
<gene>
    <name evidence="9" type="ORF">BB561_001605</name>
</gene>
<protein>
    <recommendedName>
        <fullName evidence="8">ERCC1-like central domain-containing protein</fullName>
    </recommendedName>
</protein>
<dbReference type="OrthoDB" id="10262814at2759"/>
<keyword evidence="6" id="KW-0539">Nucleus</keyword>
<comment type="subcellular location">
    <subcellularLocation>
        <location evidence="1">Nucleus</location>
    </subcellularLocation>
</comment>
<evidence type="ECO:0000313" key="9">
    <source>
        <dbReference type="EMBL" id="PVU95762.1"/>
    </source>
</evidence>
<dbReference type="Pfam" id="PF03834">
    <property type="entry name" value="Rad10"/>
    <property type="match status" value="1"/>
</dbReference>
<evidence type="ECO:0000256" key="5">
    <source>
        <dbReference type="ARBA" id="ARBA00023204"/>
    </source>
</evidence>
<evidence type="ECO:0000256" key="6">
    <source>
        <dbReference type="ARBA" id="ARBA00023242"/>
    </source>
</evidence>
<dbReference type="InterPro" id="IPR004579">
    <property type="entry name" value="ERCC1/RAD10/SWI10"/>
</dbReference>
<dbReference type="GO" id="GO:0003684">
    <property type="term" value="F:damaged DNA binding"/>
    <property type="evidence" value="ECO:0007669"/>
    <property type="project" value="InterPro"/>
</dbReference>
<keyword evidence="3" id="KW-0227">DNA damage</keyword>
<dbReference type="FunFam" id="3.40.50.10130:FF:000001">
    <property type="entry name" value="DNA excision repair protein ERCC-1"/>
    <property type="match status" value="1"/>
</dbReference>
<dbReference type="Gene3D" id="3.40.50.10130">
    <property type="match status" value="1"/>
</dbReference>
<dbReference type="PANTHER" id="PTHR12749">
    <property type="entry name" value="EXCISION REPAIR CROSS-COMPLEMENTING 1 ERCC1"/>
    <property type="match status" value="1"/>
</dbReference>
<evidence type="ECO:0000259" key="8">
    <source>
        <dbReference type="Pfam" id="PF03834"/>
    </source>
</evidence>
<keyword evidence="4" id="KW-0238">DNA-binding</keyword>
<feature type="compositionally biased region" description="Low complexity" evidence="7">
    <location>
        <begin position="9"/>
        <end position="21"/>
    </location>
</feature>
<dbReference type="EMBL" id="MBFR01000047">
    <property type="protein sequence ID" value="PVU95762.1"/>
    <property type="molecule type" value="Genomic_DNA"/>
</dbReference>
<dbReference type="PANTHER" id="PTHR12749:SF0">
    <property type="entry name" value="DNA EXCISION REPAIR PROTEIN ERCC-1"/>
    <property type="match status" value="1"/>
</dbReference>
<dbReference type="SUPFAM" id="SSF52980">
    <property type="entry name" value="Restriction endonuclease-like"/>
    <property type="match status" value="1"/>
</dbReference>
<comment type="similarity">
    <text evidence="2">Belongs to the ERCC1/RAD10/SWI10 family.</text>
</comment>
<dbReference type="STRING" id="133385.A0A2T9YTT5"/>
<accession>A0A2T9YTT5</accession>
<evidence type="ECO:0000313" key="10">
    <source>
        <dbReference type="Proteomes" id="UP000245383"/>
    </source>
</evidence>
<sequence length="225" mass="25226">MSDNSSSANTNTVYNETTSTTDHGQSTRVSSSSFQGGNVSGPSADKTNEHAESSTYRSTPRANLSSLVINPVQKDNPILRAIQNTTYHFDDIVPDFVVGKTSCAVYLSLRYHKLYPEYIYGRLDALQNNYDLRVLLVLVDITDYEQIIREITKATVYANITILLAWSIDEAGKYIETLKLYENKSPDIIKEKVESTHMAQIAKSLTQIRSVNKTDVLTLVSKYKL</sequence>
<evidence type="ECO:0000256" key="2">
    <source>
        <dbReference type="ARBA" id="ARBA00008283"/>
    </source>
</evidence>
<feature type="domain" description="ERCC1-like central" evidence="8">
    <location>
        <begin position="67"/>
        <end position="179"/>
    </location>
</feature>
<organism evidence="9 10">
    <name type="scientific">Smittium simulii</name>
    <dbReference type="NCBI Taxonomy" id="133385"/>
    <lineage>
        <taxon>Eukaryota</taxon>
        <taxon>Fungi</taxon>
        <taxon>Fungi incertae sedis</taxon>
        <taxon>Zoopagomycota</taxon>
        <taxon>Kickxellomycotina</taxon>
        <taxon>Harpellomycetes</taxon>
        <taxon>Harpellales</taxon>
        <taxon>Legeriomycetaceae</taxon>
        <taxon>Smittium</taxon>
    </lineage>
</organism>
<dbReference type="NCBIfam" id="TIGR00597">
    <property type="entry name" value="rad10"/>
    <property type="match status" value="1"/>
</dbReference>
<dbReference type="CDD" id="cd22325">
    <property type="entry name" value="ERCC1_C-like"/>
    <property type="match status" value="1"/>
</dbReference>
<name>A0A2T9YTT5_9FUNG</name>
<dbReference type="Gene3D" id="1.10.150.20">
    <property type="entry name" value="5' to 3' exonuclease, C-terminal subdomain"/>
    <property type="match status" value="1"/>
</dbReference>
<dbReference type="GO" id="GO:0006302">
    <property type="term" value="P:double-strand break repair"/>
    <property type="evidence" value="ECO:0007669"/>
    <property type="project" value="UniProtKB-ARBA"/>
</dbReference>
<evidence type="ECO:0000256" key="3">
    <source>
        <dbReference type="ARBA" id="ARBA00022763"/>
    </source>
</evidence>
<evidence type="ECO:0000256" key="4">
    <source>
        <dbReference type="ARBA" id="ARBA00023125"/>
    </source>
</evidence>
<dbReference type="GO" id="GO:0000110">
    <property type="term" value="C:nucleotide-excision repair factor 1 complex"/>
    <property type="evidence" value="ECO:0007669"/>
    <property type="project" value="TreeGrafter"/>
</dbReference>
<keyword evidence="5" id="KW-0234">DNA repair</keyword>
<comment type="caution">
    <text evidence="9">The sequence shown here is derived from an EMBL/GenBank/DDBJ whole genome shotgun (WGS) entry which is preliminary data.</text>
</comment>
<proteinExistence type="inferred from homology"/>
<dbReference type="InterPro" id="IPR011335">
    <property type="entry name" value="Restrct_endonuc-II-like"/>
</dbReference>
<dbReference type="AlphaFoldDB" id="A0A2T9YTT5"/>
<dbReference type="GO" id="GO:0006312">
    <property type="term" value="P:mitotic recombination"/>
    <property type="evidence" value="ECO:0007669"/>
    <property type="project" value="TreeGrafter"/>
</dbReference>
<evidence type="ECO:0000256" key="7">
    <source>
        <dbReference type="SAM" id="MobiDB-lite"/>
    </source>
</evidence>
<keyword evidence="10" id="KW-1185">Reference proteome</keyword>
<dbReference type="InterPro" id="IPR047260">
    <property type="entry name" value="ERCC1-like_central_dom"/>
</dbReference>
<dbReference type="GO" id="GO:0003697">
    <property type="term" value="F:single-stranded DNA binding"/>
    <property type="evidence" value="ECO:0007669"/>
    <property type="project" value="TreeGrafter"/>
</dbReference>
<feature type="region of interest" description="Disordered" evidence="7">
    <location>
        <begin position="1"/>
        <end position="59"/>
    </location>
</feature>
<dbReference type="GO" id="GO:0070522">
    <property type="term" value="C:ERCC4-ERCC1 complex"/>
    <property type="evidence" value="ECO:0007669"/>
    <property type="project" value="TreeGrafter"/>
</dbReference>
<reference evidence="9 10" key="1">
    <citation type="journal article" date="2018" name="MBio">
        <title>Comparative Genomics Reveals the Core Gene Toolbox for the Fungus-Insect Symbiosis.</title>
        <authorList>
            <person name="Wang Y."/>
            <person name="Stata M."/>
            <person name="Wang W."/>
            <person name="Stajich J.E."/>
            <person name="White M.M."/>
            <person name="Moncalvo J.M."/>
        </authorList>
    </citation>
    <scope>NUCLEOTIDE SEQUENCE [LARGE SCALE GENOMIC DNA]</scope>
    <source>
        <strain evidence="9 10">SWE-8-4</strain>
    </source>
</reference>
<dbReference type="Proteomes" id="UP000245383">
    <property type="component" value="Unassembled WGS sequence"/>
</dbReference>
<evidence type="ECO:0000256" key="1">
    <source>
        <dbReference type="ARBA" id="ARBA00004123"/>
    </source>
</evidence>
<feature type="compositionally biased region" description="Polar residues" evidence="7">
    <location>
        <begin position="22"/>
        <end position="41"/>
    </location>
</feature>